<proteinExistence type="predicted"/>
<sequence length="38" mass="4074">MEVCVVGLLSGLFWPSPVGVERALVDVAREMRCVRGAA</sequence>
<protein>
    <submittedName>
        <fullName evidence="1">Uncharacterized protein</fullName>
    </submittedName>
</protein>
<gene>
    <name evidence="1" type="ORF">DB32_003210</name>
</gene>
<accession>A0A0F6W2Y8</accession>
<organism evidence="1 2">
    <name type="scientific">Sandaracinus amylolyticus</name>
    <dbReference type="NCBI Taxonomy" id="927083"/>
    <lineage>
        <taxon>Bacteria</taxon>
        <taxon>Pseudomonadati</taxon>
        <taxon>Myxococcota</taxon>
        <taxon>Polyangia</taxon>
        <taxon>Polyangiales</taxon>
        <taxon>Sandaracinaceae</taxon>
        <taxon>Sandaracinus</taxon>
    </lineage>
</organism>
<dbReference type="EMBL" id="CP011125">
    <property type="protein sequence ID" value="AKF06061.1"/>
    <property type="molecule type" value="Genomic_DNA"/>
</dbReference>
<keyword evidence="2" id="KW-1185">Reference proteome</keyword>
<name>A0A0F6W2Y8_9BACT</name>
<dbReference type="KEGG" id="samy:DB32_003210"/>
<evidence type="ECO:0000313" key="1">
    <source>
        <dbReference type="EMBL" id="AKF06061.1"/>
    </source>
</evidence>
<evidence type="ECO:0000313" key="2">
    <source>
        <dbReference type="Proteomes" id="UP000034883"/>
    </source>
</evidence>
<dbReference type="AlphaFoldDB" id="A0A0F6W2Y8"/>
<dbReference type="Proteomes" id="UP000034883">
    <property type="component" value="Chromosome"/>
</dbReference>
<reference evidence="1 2" key="1">
    <citation type="submission" date="2015-03" db="EMBL/GenBank/DDBJ databases">
        <title>Genome assembly of Sandaracinus amylolyticus DSM 53668.</title>
        <authorList>
            <person name="Sharma G."/>
            <person name="Subramanian S."/>
        </authorList>
    </citation>
    <scope>NUCLEOTIDE SEQUENCE [LARGE SCALE GENOMIC DNA]</scope>
    <source>
        <strain evidence="1 2">DSM 53668</strain>
    </source>
</reference>